<dbReference type="Gene3D" id="1.50.10.130">
    <property type="entry name" value="Terpene synthase, N-terminal domain"/>
    <property type="match status" value="1"/>
</dbReference>
<dbReference type="SUPFAM" id="SSF48576">
    <property type="entry name" value="Terpenoid synthases"/>
    <property type="match status" value="1"/>
</dbReference>
<dbReference type="InterPro" id="IPR034741">
    <property type="entry name" value="Terpene_cyclase-like_1_C"/>
</dbReference>
<dbReference type="GO" id="GO:0010333">
    <property type="term" value="F:terpene synthase activity"/>
    <property type="evidence" value="ECO:0007669"/>
    <property type="project" value="InterPro"/>
</dbReference>
<dbReference type="SFLD" id="SFLDG01019">
    <property type="entry name" value="Terpene_Cyclase_Like_1_C_Termi"/>
    <property type="match status" value="1"/>
</dbReference>
<dbReference type="Pfam" id="PF01397">
    <property type="entry name" value="Terpene_synth"/>
    <property type="match status" value="1"/>
</dbReference>
<dbReference type="AlphaFoldDB" id="A0A8U0DA95"/>
<evidence type="ECO:0000259" key="4">
    <source>
        <dbReference type="Pfam" id="PF01397"/>
    </source>
</evidence>
<dbReference type="InterPro" id="IPR008930">
    <property type="entry name" value="Terpenoid_cyclase/PrenylTrfase"/>
</dbReference>
<dbReference type="Gene3D" id="1.10.600.10">
    <property type="entry name" value="Farnesyl Diphosphate Synthase"/>
    <property type="match status" value="1"/>
</dbReference>
<dbReference type="SFLD" id="SFLDS00005">
    <property type="entry name" value="Isoprenoid_Synthase_Type_I"/>
    <property type="match status" value="1"/>
</dbReference>
<feature type="domain" description="Terpene synthase N-terminal" evidence="4">
    <location>
        <begin position="267"/>
        <end position="474"/>
    </location>
</feature>
<dbReference type="SFLD" id="SFLDG01014">
    <property type="entry name" value="Terpene_Cyclase_Like_1_N-term"/>
    <property type="match status" value="1"/>
</dbReference>
<dbReference type="Gene3D" id="1.50.10.160">
    <property type="match status" value="1"/>
</dbReference>
<evidence type="ECO:0000256" key="1">
    <source>
        <dbReference type="ARBA" id="ARBA00001946"/>
    </source>
</evidence>
<dbReference type="Pfam" id="PF03936">
    <property type="entry name" value="Terpene_synth_C"/>
    <property type="match status" value="1"/>
</dbReference>
<evidence type="ECO:0000313" key="6">
    <source>
        <dbReference type="EMBL" id="UPQ49789.1"/>
    </source>
</evidence>
<evidence type="ECO:0000256" key="3">
    <source>
        <dbReference type="ARBA" id="ARBA00022842"/>
    </source>
</evidence>
<dbReference type="FunFam" id="1.50.10.130:FF:000002">
    <property type="entry name" value="Ent-copalyl diphosphate synthase, chloroplastic"/>
    <property type="match status" value="1"/>
</dbReference>
<dbReference type="InterPro" id="IPR005630">
    <property type="entry name" value="Terpene_synthase_metal-bd"/>
</dbReference>
<dbReference type="PANTHER" id="PTHR31739:SF4">
    <property type="entry name" value="ENT-COPALYL DIPHOSPHATE SYNTHASE, CHLOROPLASTIC"/>
    <property type="match status" value="1"/>
</dbReference>
<organism evidence="6">
    <name type="scientific">Osmunda sp. FC-2022a</name>
    <dbReference type="NCBI Taxonomy" id="2939422"/>
    <lineage>
        <taxon>Eukaryota</taxon>
        <taxon>Viridiplantae</taxon>
        <taxon>Streptophyta</taxon>
        <taxon>Embryophyta</taxon>
        <taxon>Tracheophyta</taxon>
        <taxon>Polypodiopsida</taxon>
        <taxon>Polypodiidae</taxon>
        <taxon>Osmundales</taxon>
        <taxon>Osmundaceae</taxon>
        <taxon>Osmunda</taxon>
    </lineage>
</organism>
<dbReference type="SUPFAM" id="SSF48239">
    <property type="entry name" value="Terpenoid cyclases/Protein prenyltransferases"/>
    <property type="match status" value="2"/>
</dbReference>
<protein>
    <submittedName>
        <fullName evidence="6">8-endo-copalyl diphosphate synthase</fullName>
    </submittedName>
</protein>
<dbReference type="InterPro" id="IPR001906">
    <property type="entry name" value="Terpene_synth_N"/>
</dbReference>
<keyword evidence="3" id="KW-0460">Magnesium</keyword>
<dbReference type="InterPro" id="IPR044814">
    <property type="entry name" value="Terpene_cyclase_plant_C1"/>
</dbReference>
<dbReference type="PANTHER" id="PTHR31739">
    <property type="entry name" value="ENT-COPALYL DIPHOSPHATE SYNTHASE, CHLOROPLASTIC"/>
    <property type="match status" value="1"/>
</dbReference>
<dbReference type="EMBL" id="OL989450">
    <property type="protein sequence ID" value="UPQ49789.1"/>
    <property type="molecule type" value="mRNA"/>
</dbReference>
<dbReference type="InterPro" id="IPR050148">
    <property type="entry name" value="Terpene_synthase-like"/>
</dbReference>
<dbReference type="GO" id="GO:0000287">
    <property type="term" value="F:magnesium ion binding"/>
    <property type="evidence" value="ECO:0007669"/>
    <property type="project" value="InterPro"/>
</dbReference>
<sequence>MKLRERQVRVPSQEFLSKVAVCSALKNTTVDKGTSSTLRPDEMNVFDRPLSPLPSTTEAYFNPNIWGDDVVQSLGSQQEKCDEDTQNKLIEDVRRKLKSMDDGETLPSVYDTAWVARVPAVDGLGGPQFPRTVKWIIENQLQDGSWGEERCFLAYDRILNTLACIIALKTWNAGDDCIQKGQEFLSRNIHRLEDEVSVRMLSGFEIVFTSILDEATRLGLQLPYESPSVKKVIQAREKKMKRIPVEMFHSRHTTLLYCLEGLQSVIDWERIMKLQSKDGSFLSSPAATACVFTHTGDSKCLDFLNATLAHFNNEAVPCNYPIDLYERLWLVDTIDRLGIARFFETEIREVLDYVYSYWTPYGIGWARDNPVQDIDDTAMAFRLFRLYGYDVSADVFEHFKQDGKFFCFPGECRHGVSEMLNLFRASKVRFPGETVLEEAHNYSRQYLQAVGSTEAAHDKWSLKKDLPGEVAHSLRYSWHRALPRVDVREYLDQYGTDDLWIAKVIYRLPSVNNEKLLALAKADFNRCQAVHQREILELTRWWKEKGFADLPSFGQGPVESYFSWACAMFEPQFSAARFRTAQASILVVALNDLVDSTSTSFDELHVYLEAVKRWDPSLVSSLSQHIRILFKALHDTVNEWVNEASELQGRDMGVYLRQVWANLIASQVKEAEWAAAKYTPSLREYLDNCIYSVTNGTIVMNTLMFCGEVLTDEMLSRLDHRSEFLRLMCLASCLTKGSQTCKVAVGSYIRDHPSASEEEALEYLSDLKKNTLVELTHEFLRPDNPAPIACKRVIYDGLMATSMQLFRDISTHAHEGLKDLIRKVLIEPVA</sequence>
<accession>A0A8U0DA95</accession>
<keyword evidence="2" id="KW-0479">Metal-binding</keyword>
<dbReference type="SFLD" id="SFLDG01605">
    <property type="entry name" value="Terpene_Cyclase_Like_1_N-term"/>
    <property type="match status" value="1"/>
</dbReference>
<reference evidence="6" key="1">
    <citation type="journal article" date="2022" name="Proc. Natl. Acad. Sci. U.S.A.">
        <title>Origin and early evolution of the plant terpene synthase family.</title>
        <authorList>
            <person name="Jia Q."/>
            <person name="Brown R."/>
            <person name="Koellner T.G."/>
            <person name="Fu J."/>
            <person name="Chen X."/>
            <person name="Wong G.K.-S."/>
            <person name="Gershenzon J."/>
            <person name="Peters R.J."/>
            <person name="Chen F."/>
        </authorList>
    </citation>
    <scope>NUCLEOTIDE SEQUENCE</scope>
</reference>
<evidence type="ECO:0000259" key="5">
    <source>
        <dbReference type="Pfam" id="PF03936"/>
    </source>
</evidence>
<dbReference type="InterPro" id="IPR008949">
    <property type="entry name" value="Isoprenoid_synthase_dom_sf"/>
</dbReference>
<name>A0A8U0DA95_9MONI</name>
<dbReference type="InterPro" id="IPR036965">
    <property type="entry name" value="Terpene_synth_N_sf"/>
</dbReference>
<dbReference type="CDD" id="cd00684">
    <property type="entry name" value="Terpene_cyclase_plant_C1"/>
    <property type="match status" value="1"/>
</dbReference>
<proteinExistence type="evidence at transcript level"/>
<dbReference type="GO" id="GO:0016102">
    <property type="term" value="P:diterpenoid biosynthetic process"/>
    <property type="evidence" value="ECO:0007669"/>
    <property type="project" value="InterPro"/>
</dbReference>
<evidence type="ECO:0000256" key="2">
    <source>
        <dbReference type="ARBA" id="ARBA00022723"/>
    </source>
</evidence>
<feature type="domain" description="Terpene synthase metal-binding" evidence="5">
    <location>
        <begin position="546"/>
        <end position="770"/>
    </location>
</feature>
<comment type="cofactor">
    <cofactor evidence="1">
        <name>Mg(2+)</name>
        <dbReference type="ChEBI" id="CHEBI:18420"/>
    </cofactor>
</comment>